<comment type="caution">
    <text evidence="2">The sequence shown here is derived from an EMBL/GenBank/DDBJ whole genome shotgun (WGS) entry which is preliminary data.</text>
</comment>
<reference evidence="3" key="1">
    <citation type="journal article" date="2019" name="Int. J. Syst. Evol. Microbiol.">
        <title>The Global Catalogue of Microorganisms (GCM) 10K type strain sequencing project: providing services to taxonomists for standard genome sequencing and annotation.</title>
        <authorList>
            <consortium name="The Broad Institute Genomics Platform"/>
            <consortium name="The Broad Institute Genome Sequencing Center for Infectious Disease"/>
            <person name="Wu L."/>
            <person name="Ma J."/>
        </authorList>
    </citation>
    <scope>NUCLEOTIDE SEQUENCE [LARGE SCALE GENOMIC DNA]</scope>
    <source>
        <strain evidence="3">KCTC 52366</strain>
    </source>
</reference>
<protein>
    <submittedName>
        <fullName evidence="2">Uncharacterized protein</fullName>
    </submittedName>
</protein>
<feature type="transmembrane region" description="Helical" evidence="1">
    <location>
        <begin position="7"/>
        <end position="25"/>
    </location>
</feature>
<keyword evidence="1" id="KW-0472">Membrane</keyword>
<evidence type="ECO:0000313" key="2">
    <source>
        <dbReference type="EMBL" id="MFC3145423.1"/>
    </source>
</evidence>
<keyword evidence="1" id="KW-0812">Transmembrane</keyword>
<gene>
    <name evidence="2" type="ORF">ACFOGP_22070</name>
</gene>
<sequence length="70" mass="7976">MTARRWLLIIGAVLWLVLLILWVLRGGTAETDGGWDLLSLGLLLLPLLLANEIFGLIQRRIRARRENRDA</sequence>
<proteinExistence type="predicted"/>
<dbReference type="EMBL" id="JBHRTB010000010">
    <property type="protein sequence ID" value="MFC3145423.1"/>
    <property type="molecule type" value="Genomic_DNA"/>
</dbReference>
<keyword evidence="1" id="KW-1133">Transmembrane helix</keyword>
<dbReference type="Proteomes" id="UP001595632">
    <property type="component" value="Unassembled WGS sequence"/>
</dbReference>
<keyword evidence="3" id="KW-1185">Reference proteome</keyword>
<feature type="transmembrane region" description="Helical" evidence="1">
    <location>
        <begin position="37"/>
        <end position="57"/>
    </location>
</feature>
<dbReference type="RefSeq" id="WP_275632382.1">
    <property type="nucleotide sequence ID" value="NZ_JARGYD010000003.1"/>
</dbReference>
<evidence type="ECO:0000256" key="1">
    <source>
        <dbReference type="SAM" id="Phobius"/>
    </source>
</evidence>
<accession>A0ABV7GY00</accession>
<organism evidence="2 3">
    <name type="scientific">Psychromarinibacter halotolerans</name>
    <dbReference type="NCBI Taxonomy" id="1775175"/>
    <lineage>
        <taxon>Bacteria</taxon>
        <taxon>Pseudomonadati</taxon>
        <taxon>Pseudomonadota</taxon>
        <taxon>Alphaproteobacteria</taxon>
        <taxon>Rhodobacterales</taxon>
        <taxon>Paracoccaceae</taxon>
        <taxon>Psychromarinibacter</taxon>
    </lineage>
</organism>
<name>A0ABV7GY00_9RHOB</name>
<evidence type="ECO:0000313" key="3">
    <source>
        <dbReference type="Proteomes" id="UP001595632"/>
    </source>
</evidence>